<accession>F2D3E0</accession>
<dbReference type="EMBL" id="AK358397">
    <property type="protein sequence ID" value="BAJ89611.1"/>
    <property type="molecule type" value="mRNA"/>
</dbReference>
<name>F2D3E0_HORVV</name>
<evidence type="ECO:0000313" key="2">
    <source>
        <dbReference type="EMBL" id="BAJ89611.1"/>
    </source>
</evidence>
<evidence type="ECO:0000256" key="1">
    <source>
        <dbReference type="SAM" id="MobiDB-lite"/>
    </source>
</evidence>
<organism evidence="2">
    <name type="scientific">Hordeum vulgare subsp. vulgare</name>
    <name type="common">Domesticated barley</name>
    <dbReference type="NCBI Taxonomy" id="112509"/>
    <lineage>
        <taxon>Eukaryota</taxon>
        <taxon>Viridiplantae</taxon>
        <taxon>Streptophyta</taxon>
        <taxon>Embryophyta</taxon>
        <taxon>Tracheophyta</taxon>
        <taxon>Spermatophyta</taxon>
        <taxon>Magnoliopsida</taxon>
        <taxon>Liliopsida</taxon>
        <taxon>Poales</taxon>
        <taxon>Poaceae</taxon>
        <taxon>BOP clade</taxon>
        <taxon>Pooideae</taxon>
        <taxon>Triticodae</taxon>
        <taxon>Triticeae</taxon>
        <taxon>Hordeinae</taxon>
        <taxon>Hordeum</taxon>
    </lineage>
</organism>
<sequence>MAKRRHSTGSLRLPAPPSTTSDAGATPVASALQREVFTKKGGVRRFSWGWRKEQQQQQAGCAVCPFCRAAVRLAEHQHV</sequence>
<feature type="region of interest" description="Disordered" evidence="1">
    <location>
        <begin position="1"/>
        <end position="27"/>
    </location>
</feature>
<reference evidence="2" key="1">
    <citation type="journal article" date="2011" name="Plant Physiol.">
        <title>Comprehensive sequence analysis of 24,783 barley full-length cDNAs derived from 12 clone libraries.</title>
        <authorList>
            <person name="Matsumoto T."/>
            <person name="Tanaka T."/>
            <person name="Sakai H."/>
            <person name="Amano N."/>
            <person name="Kanamori H."/>
            <person name="Kurita K."/>
            <person name="Kikuta A."/>
            <person name="Kamiya K."/>
            <person name="Yamamoto M."/>
            <person name="Ikawa H."/>
            <person name="Fujii N."/>
            <person name="Hori K."/>
            <person name="Itoh T."/>
            <person name="Sato K."/>
        </authorList>
    </citation>
    <scope>NUCLEOTIDE SEQUENCE</scope>
    <source>
        <tissue evidence="2">Shoot</tissue>
    </source>
</reference>
<protein>
    <submittedName>
        <fullName evidence="2">Predicted protein</fullName>
    </submittedName>
</protein>
<proteinExistence type="evidence at transcript level"/>
<dbReference type="AlphaFoldDB" id="F2D3E0"/>